<organism evidence="2 3">
    <name type="scientific">Gordonia jinhuaensis</name>
    <dbReference type="NCBI Taxonomy" id="1517702"/>
    <lineage>
        <taxon>Bacteria</taxon>
        <taxon>Bacillati</taxon>
        <taxon>Actinomycetota</taxon>
        <taxon>Actinomycetes</taxon>
        <taxon>Mycobacteriales</taxon>
        <taxon>Gordoniaceae</taxon>
        <taxon>Gordonia</taxon>
    </lineage>
</organism>
<keyword evidence="3" id="KW-1185">Reference proteome</keyword>
<name>A0A916TCT2_9ACTN</name>
<dbReference type="GO" id="GO:0008610">
    <property type="term" value="P:lipid biosynthetic process"/>
    <property type="evidence" value="ECO:0007669"/>
    <property type="project" value="UniProtKB-ARBA"/>
</dbReference>
<dbReference type="SUPFAM" id="SSF52777">
    <property type="entry name" value="CoA-dependent acyltransferases"/>
    <property type="match status" value="2"/>
</dbReference>
<dbReference type="Gene3D" id="3.30.559.10">
    <property type="entry name" value="Chloramphenicol acetyltransferase-like domain"/>
    <property type="match status" value="1"/>
</dbReference>
<gene>
    <name evidence="2" type="ORF">GCM10011489_30070</name>
</gene>
<dbReference type="AlphaFoldDB" id="A0A916TCT2"/>
<protein>
    <submittedName>
        <fullName evidence="2">Conserved polyketide synthase associated protein PapA2</fullName>
    </submittedName>
</protein>
<evidence type="ECO:0000313" key="3">
    <source>
        <dbReference type="Proteomes" id="UP000621454"/>
    </source>
</evidence>
<sequence length="476" mass="50634">MRIIAAADWTPKPGHIVDWVPTPRTLHSAATAPAHPVGPSFLQGDHIASVLAQRGEGRVHRGYTCSVVTVDSDLDIDSMTRALTEFLDAHEGLRSSFRVVDQNVIRYVVPAEDVELMEVDVESVDPIAHLDQRLPTDAVFDAFPGCVFGAVVRPNSFDLYFGVDHAFGDGSSQVLGTLEILARYGQEITHPTVARTHGSYVDYARDEHNRAATVTADSTTVRLWESALSAAGGAIPRFPLPLGLDNDEPQPVGTASVQLADAATAEQLSDLAKSHGAGLSAALFAAIAITERMLSGRDRYTVATVLSTRGRGEHLLSQGWYCNFAPVAFDIAGDSIDEVIPAAADALAAAKAAAADPVHAAMGILIGSGVIDPSVVTSPQMVTYMDFRWFPAPSGAHDLAVFTGQGRTRNASLWLSRDENGLYVGSQIPDNPIAAESVSRYFYTLRQVISSAVAADSGTTVAYSADDRVAITTQAH</sequence>
<comment type="caution">
    <text evidence="2">The sequence shown here is derived from an EMBL/GenBank/DDBJ whole genome shotgun (WGS) entry which is preliminary data.</text>
</comment>
<reference evidence="2" key="2">
    <citation type="submission" date="2020-09" db="EMBL/GenBank/DDBJ databases">
        <authorList>
            <person name="Sun Q."/>
            <person name="Zhou Y."/>
        </authorList>
    </citation>
    <scope>NUCLEOTIDE SEQUENCE</scope>
    <source>
        <strain evidence="2">CGMCC 1.12827</strain>
    </source>
</reference>
<dbReference type="InterPro" id="IPR023213">
    <property type="entry name" value="CAT-like_dom_sf"/>
</dbReference>
<dbReference type="Gene3D" id="3.30.559.30">
    <property type="entry name" value="Nonribosomal peptide synthetase, condensation domain"/>
    <property type="match status" value="1"/>
</dbReference>
<dbReference type="RefSeq" id="WP_188587402.1">
    <property type="nucleotide sequence ID" value="NZ_BMGC01000026.1"/>
</dbReference>
<dbReference type="Pfam" id="PF00668">
    <property type="entry name" value="Condensation"/>
    <property type="match status" value="1"/>
</dbReference>
<dbReference type="Proteomes" id="UP000621454">
    <property type="component" value="Unassembled WGS sequence"/>
</dbReference>
<accession>A0A916TCT2</accession>
<evidence type="ECO:0000259" key="1">
    <source>
        <dbReference type="Pfam" id="PF00668"/>
    </source>
</evidence>
<feature type="domain" description="Condensation" evidence="1">
    <location>
        <begin position="66"/>
        <end position="349"/>
    </location>
</feature>
<evidence type="ECO:0000313" key="2">
    <source>
        <dbReference type="EMBL" id="GGB40481.1"/>
    </source>
</evidence>
<reference evidence="2" key="1">
    <citation type="journal article" date="2014" name="Int. J. Syst. Evol. Microbiol.">
        <title>Complete genome sequence of Corynebacterium casei LMG S-19264T (=DSM 44701T), isolated from a smear-ripened cheese.</title>
        <authorList>
            <consortium name="US DOE Joint Genome Institute (JGI-PGF)"/>
            <person name="Walter F."/>
            <person name="Albersmeier A."/>
            <person name="Kalinowski J."/>
            <person name="Ruckert C."/>
        </authorList>
    </citation>
    <scope>NUCLEOTIDE SEQUENCE</scope>
    <source>
        <strain evidence="2">CGMCC 1.12827</strain>
    </source>
</reference>
<dbReference type="EMBL" id="BMGC01000026">
    <property type="protein sequence ID" value="GGB40481.1"/>
    <property type="molecule type" value="Genomic_DNA"/>
</dbReference>
<proteinExistence type="predicted"/>
<dbReference type="InterPro" id="IPR001242">
    <property type="entry name" value="Condensation_dom"/>
</dbReference>
<dbReference type="GO" id="GO:0003824">
    <property type="term" value="F:catalytic activity"/>
    <property type="evidence" value="ECO:0007669"/>
    <property type="project" value="InterPro"/>
</dbReference>